<dbReference type="AlphaFoldDB" id="A0A7S1XPE2"/>
<sequence length="392" mass="42715">MGAGASIPIPEGNVVTLEEAKAHVGEHWHPSFDAVFEKHAGWDGRIPRTSFVALLRKIQAEEAQVEGQAEEQEPAPAQEQDQAQGQAQEPHQEEAQREEAQQQEEPQQRREPQGQGELPETASDAASSDAGAAAASPPGGDAAAAPGEAKGADVLPPEICCKLGDVTLEIEVAMNAGLTPLIVDLEEEALTFWKNCDTFVVLDAKTMGERVALQATPVAQAMDHARHDLYHSMKKGYTFVIACRDGVPDFRGTLNDESAVQAGGLALGEDEACFPLEVFECGTLRTLTWAKRLHRNATSRKPKVHDKYACIVQTSLKASEYENLLWPDAACGLPPKRLFQPIRIVYEDYEEDLGFVHHNHGEFLSGAAAEQLLDSMESIKIRSQNSMDIGYD</sequence>
<feature type="compositionally biased region" description="Basic and acidic residues" evidence="1">
    <location>
        <begin position="90"/>
        <end position="112"/>
    </location>
</feature>
<gene>
    <name evidence="2" type="ORF">PPAR1163_LOCUS8156</name>
</gene>
<organism evidence="2">
    <name type="scientific">Phaeomonas parva</name>
    <dbReference type="NCBI Taxonomy" id="124430"/>
    <lineage>
        <taxon>Eukaryota</taxon>
        <taxon>Sar</taxon>
        <taxon>Stramenopiles</taxon>
        <taxon>Ochrophyta</taxon>
        <taxon>Pinguiophyceae</taxon>
        <taxon>Pinguiochrysidales</taxon>
        <taxon>Pinguiochrysidaceae</taxon>
        <taxon>Phaeomonas</taxon>
    </lineage>
</organism>
<evidence type="ECO:0000256" key="1">
    <source>
        <dbReference type="SAM" id="MobiDB-lite"/>
    </source>
</evidence>
<proteinExistence type="predicted"/>
<feature type="compositionally biased region" description="Low complexity" evidence="1">
    <location>
        <begin position="74"/>
        <end position="89"/>
    </location>
</feature>
<accession>A0A7S1XPE2</accession>
<evidence type="ECO:0000313" key="2">
    <source>
        <dbReference type="EMBL" id="CAD9249796.1"/>
    </source>
</evidence>
<name>A0A7S1XPE2_9STRA</name>
<feature type="compositionally biased region" description="Low complexity" evidence="1">
    <location>
        <begin position="113"/>
        <end position="151"/>
    </location>
</feature>
<dbReference type="EMBL" id="HBGJ01012905">
    <property type="protein sequence ID" value="CAD9249796.1"/>
    <property type="molecule type" value="Transcribed_RNA"/>
</dbReference>
<feature type="region of interest" description="Disordered" evidence="1">
    <location>
        <begin position="64"/>
        <end position="151"/>
    </location>
</feature>
<protein>
    <submittedName>
        <fullName evidence="2">Uncharacterized protein</fullName>
    </submittedName>
</protein>
<reference evidence="2" key="1">
    <citation type="submission" date="2021-01" db="EMBL/GenBank/DDBJ databases">
        <authorList>
            <person name="Corre E."/>
            <person name="Pelletier E."/>
            <person name="Niang G."/>
            <person name="Scheremetjew M."/>
            <person name="Finn R."/>
            <person name="Kale V."/>
            <person name="Holt S."/>
            <person name="Cochrane G."/>
            <person name="Meng A."/>
            <person name="Brown T."/>
            <person name="Cohen L."/>
        </authorList>
    </citation>
    <scope>NUCLEOTIDE SEQUENCE</scope>
    <source>
        <strain evidence="2">CCMP2877</strain>
    </source>
</reference>